<evidence type="ECO:0000256" key="1">
    <source>
        <dbReference type="ARBA" id="ARBA00022690"/>
    </source>
</evidence>
<evidence type="ECO:0000256" key="3">
    <source>
        <dbReference type="ARBA" id="ARBA00023157"/>
    </source>
</evidence>
<dbReference type="KEGG" id="dpx:DAPPUDRAFT_50572"/>
<dbReference type="InterPro" id="IPR020901">
    <property type="entry name" value="Prtase_inh_Kunz-CS"/>
</dbReference>
<dbReference type="CDD" id="cd00109">
    <property type="entry name" value="Kunitz-type"/>
    <property type="match status" value="1"/>
</dbReference>
<dbReference type="SMART" id="SM00131">
    <property type="entry name" value="KU"/>
    <property type="match status" value="1"/>
</dbReference>
<dbReference type="OrthoDB" id="4473401at2759"/>
<feature type="domain" description="BPTI/Kunitz inhibitor" evidence="4">
    <location>
        <begin position="2"/>
        <end position="55"/>
    </location>
</feature>
<dbReference type="PROSITE" id="PS00280">
    <property type="entry name" value="BPTI_KUNITZ_1"/>
    <property type="match status" value="1"/>
</dbReference>
<evidence type="ECO:0000313" key="5">
    <source>
        <dbReference type="EMBL" id="EFX81064.1"/>
    </source>
</evidence>
<sequence>MCSLPPVDPSNISCFAFIPSWTFNSALGRCQSFVYGGCGRTANLFDTQNDCDAACGSESNSGETIRF</sequence>
<dbReference type="AlphaFoldDB" id="E9GHH0"/>
<accession>E9GHH0</accession>
<dbReference type="PROSITE" id="PS50279">
    <property type="entry name" value="BPTI_KUNITZ_2"/>
    <property type="match status" value="1"/>
</dbReference>
<dbReference type="InterPro" id="IPR036880">
    <property type="entry name" value="Kunitz_BPTI_sf"/>
</dbReference>
<dbReference type="Proteomes" id="UP000000305">
    <property type="component" value="Unassembled WGS sequence"/>
</dbReference>
<dbReference type="FunFam" id="4.10.410.10:FF:000056">
    <property type="entry name" value="Uncharacterized protein"/>
    <property type="match status" value="1"/>
</dbReference>
<dbReference type="EMBL" id="GL732545">
    <property type="protein sequence ID" value="EFX81064.1"/>
    <property type="molecule type" value="Genomic_DNA"/>
</dbReference>
<gene>
    <name evidence="5" type="ORF">DAPPUDRAFT_50572</name>
</gene>
<organism evidence="5 6">
    <name type="scientific">Daphnia pulex</name>
    <name type="common">Water flea</name>
    <dbReference type="NCBI Taxonomy" id="6669"/>
    <lineage>
        <taxon>Eukaryota</taxon>
        <taxon>Metazoa</taxon>
        <taxon>Ecdysozoa</taxon>
        <taxon>Arthropoda</taxon>
        <taxon>Crustacea</taxon>
        <taxon>Branchiopoda</taxon>
        <taxon>Diplostraca</taxon>
        <taxon>Cladocera</taxon>
        <taxon>Anomopoda</taxon>
        <taxon>Daphniidae</taxon>
        <taxon>Daphnia</taxon>
    </lineage>
</organism>
<dbReference type="InterPro" id="IPR050098">
    <property type="entry name" value="TFPI/VKTCI-like"/>
</dbReference>
<dbReference type="InParanoid" id="E9GHH0"/>
<keyword evidence="6" id="KW-1185">Reference proteome</keyword>
<dbReference type="InterPro" id="IPR002223">
    <property type="entry name" value="Kunitz_BPTI"/>
</dbReference>
<protein>
    <recommendedName>
        <fullName evidence="4">BPTI/Kunitz inhibitor domain-containing protein</fullName>
    </recommendedName>
</protein>
<evidence type="ECO:0000256" key="2">
    <source>
        <dbReference type="ARBA" id="ARBA00022900"/>
    </source>
</evidence>
<keyword evidence="2" id="KW-0722">Serine protease inhibitor</keyword>
<dbReference type="HOGENOM" id="CLU_164133_4_2_1"/>
<dbReference type="PANTHER" id="PTHR10083">
    <property type="entry name" value="KUNITZ-TYPE PROTEASE INHIBITOR-RELATED"/>
    <property type="match status" value="1"/>
</dbReference>
<dbReference type="GO" id="GO:0004867">
    <property type="term" value="F:serine-type endopeptidase inhibitor activity"/>
    <property type="evidence" value="ECO:0000318"/>
    <property type="project" value="GO_Central"/>
</dbReference>
<dbReference type="Pfam" id="PF00014">
    <property type="entry name" value="Kunitz_BPTI"/>
    <property type="match status" value="1"/>
</dbReference>
<keyword evidence="3" id="KW-1015">Disulfide bond</keyword>
<reference evidence="5 6" key="1">
    <citation type="journal article" date="2011" name="Science">
        <title>The ecoresponsive genome of Daphnia pulex.</title>
        <authorList>
            <person name="Colbourne J.K."/>
            <person name="Pfrender M.E."/>
            <person name="Gilbert D."/>
            <person name="Thomas W.K."/>
            <person name="Tucker A."/>
            <person name="Oakley T.H."/>
            <person name="Tokishita S."/>
            <person name="Aerts A."/>
            <person name="Arnold G.J."/>
            <person name="Basu M.K."/>
            <person name="Bauer D.J."/>
            <person name="Caceres C.E."/>
            <person name="Carmel L."/>
            <person name="Casola C."/>
            <person name="Choi J.H."/>
            <person name="Detter J.C."/>
            <person name="Dong Q."/>
            <person name="Dusheyko S."/>
            <person name="Eads B.D."/>
            <person name="Frohlich T."/>
            <person name="Geiler-Samerotte K.A."/>
            <person name="Gerlach D."/>
            <person name="Hatcher P."/>
            <person name="Jogdeo S."/>
            <person name="Krijgsveld J."/>
            <person name="Kriventseva E.V."/>
            <person name="Kultz D."/>
            <person name="Laforsch C."/>
            <person name="Lindquist E."/>
            <person name="Lopez J."/>
            <person name="Manak J.R."/>
            <person name="Muller J."/>
            <person name="Pangilinan J."/>
            <person name="Patwardhan R.P."/>
            <person name="Pitluck S."/>
            <person name="Pritham E.J."/>
            <person name="Rechtsteiner A."/>
            <person name="Rho M."/>
            <person name="Rogozin I.B."/>
            <person name="Sakarya O."/>
            <person name="Salamov A."/>
            <person name="Schaack S."/>
            <person name="Shapiro H."/>
            <person name="Shiga Y."/>
            <person name="Skalitzky C."/>
            <person name="Smith Z."/>
            <person name="Souvorov A."/>
            <person name="Sung W."/>
            <person name="Tang Z."/>
            <person name="Tsuchiya D."/>
            <person name="Tu H."/>
            <person name="Vos H."/>
            <person name="Wang M."/>
            <person name="Wolf Y.I."/>
            <person name="Yamagata H."/>
            <person name="Yamada T."/>
            <person name="Ye Y."/>
            <person name="Shaw J.R."/>
            <person name="Andrews J."/>
            <person name="Crease T.J."/>
            <person name="Tang H."/>
            <person name="Lucas S.M."/>
            <person name="Robertson H.M."/>
            <person name="Bork P."/>
            <person name="Koonin E.V."/>
            <person name="Zdobnov E.M."/>
            <person name="Grigoriev I.V."/>
            <person name="Lynch M."/>
            <person name="Boore J.L."/>
        </authorList>
    </citation>
    <scope>NUCLEOTIDE SEQUENCE [LARGE SCALE GENOMIC DNA]</scope>
</reference>
<keyword evidence="1" id="KW-0646">Protease inhibitor</keyword>
<dbReference type="PhylomeDB" id="E9GHH0"/>
<dbReference type="SUPFAM" id="SSF57362">
    <property type="entry name" value="BPTI-like"/>
    <property type="match status" value="1"/>
</dbReference>
<dbReference type="FunCoup" id="E9GHH0">
    <property type="interactions" value="7"/>
</dbReference>
<evidence type="ECO:0000259" key="4">
    <source>
        <dbReference type="PROSITE" id="PS50279"/>
    </source>
</evidence>
<dbReference type="STRING" id="6669.E9GHH0"/>
<name>E9GHH0_DAPPU</name>
<dbReference type="GO" id="GO:0005615">
    <property type="term" value="C:extracellular space"/>
    <property type="evidence" value="ECO:0000318"/>
    <property type="project" value="GO_Central"/>
</dbReference>
<evidence type="ECO:0000313" key="6">
    <source>
        <dbReference type="Proteomes" id="UP000000305"/>
    </source>
</evidence>
<dbReference type="Gene3D" id="4.10.410.10">
    <property type="entry name" value="Pancreatic trypsin inhibitor Kunitz domain"/>
    <property type="match status" value="1"/>
</dbReference>
<proteinExistence type="predicted"/>
<dbReference type="PANTHER" id="PTHR10083:SF374">
    <property type="entry name" value="BPTI_KUNITZ INHIBITOR DOMAIN-CONTAINING PROTEIN"/>
    <property type="match status" value="1"/>
</dbReference>